<evidence type="ECO:0000313" key="2">
    <source>
        <dbReference type="EMBL" id="KAG0590717.1"/>
    </source>
</evidence>
<protein>
    <submittedName>
        <fullName evidence="2">Uncharacterized protein</fullName>
    </submittedName>
</protein>
<sequence length="106" mass="11816">MQAATTSISQTPHITRRLPHRDSLPRDQLRLLSSPRHQRDHHPAIMDHRAFESALLASCSSRSRPLERFNNGGDSVSGRSLSGKSFRVGGIIPEIAQFDVLDVCLF</sequence>
<keyword evidence="3" id="KW-1185">Reference proteome</keyword>
<evidence type="ECO:0000313" key="3">
    <source>
        <dbReference type="Proteomes" id="UP000822688"/>
    </source>
</evidence>
<evidence type="ECO:0000256" key="1">
    <source>
        <dbReference type="SAM" id="MobiDB-lite"/>
    </source>
</evidence>
<comment type="caution">
    <text evidence="2">The sequence shown here is derived from an EMBL/GenBank/DDBJ whole genome shotgun (WGS) entry which is preliminary data.</text>
</comment>
<organism evidence="2 3">
    <name type="scientific">Ceratodon purpureus</name>
    <name type="common">Fire moss</name>
    <name type="synonym">Dicranum purpureum</name>
    <dbReference type="NCBI Taxonomy" id="3225"/>
    <lineage>
        <taxon>Eukaryota</taxon>
        <taxon>Viridiplantae</taxon>
        <taxon>Streptophyta</taxon>
        <taxon>Embryophyta</taxon>
        <taxon>Bryophyta</taxon>
        <taxon>Bryophytina</taxon>
        <taxon>Bryopsida</taxon>
        <taxon>Dicranidae</taxon>
        <taxon>Pseudoditrichales</taxon>
        <taxon>Ditrichaceae</taxon>
        <taxon>Ceratodon</taxon>
    </lineage>
</organism>
<name>A0A8T0J531_CERPU</name>
<dbReference type="AlphaFoldDB" id="A0A8T0J531"/>
<feature type="compositionally biased region" description="Polar residues" evidence="1">
    <location>
        <begin position="1"/>
        <end position="13"/>
    </location>
</feature>
<accession>A0A8T0J531</accession>
<gene>
    <name evidence="2" type="ORF">KC19_1G122000</name>
</gene>
<dbReference type="Proteomes" id="UP000822688">
    <property type="component" value="Chromosome 1"/>
</dbReference>
<feature type="region of interest" description="Disordered" evidence="1">
    <location>
        <begin position="1"/>
        <end position="25"/>
    </location>
</feature>
<reference evidence="2" key="1">
    <citation type="submission" date="2020-06" db="EMBL/GenBank/DDBJ databases">
        <title>WGS assembly of Ceratodon purpureus strain R40.</title>
        <authorList>
            <person name="Carey S.B."/>
            <person name="Jenkins J."/>
            <person name="Shu S."/>
            <person name="Lovell J.T."/>
            <person name="Sreedasyam A."/>
            <person name="Maumus F."/>
            <person name="Tiley G.P."/>
            <person name="Fernandez-Pozo N."/>
            <person name="Barry K."/>
            <person name="Chen C."/>
            <person name="Wang M."/>
            <person name="Lipzen A."/>
            <person name="Daum C."/>
            <person name="Saski C.A."/>
            <person name="Payton A.C."/>
            <person name="Mcbreen J.C."/>
            <person name="Conrad R.E."/>
            <person name="Kollar L.M."/>
            <person name="Olsson S."/>
            <person name="Huttunen S."/>
            <person name="Landis J.B."/>
            <person name="Wickett N.J."/>
            <person name="Johnson M.G."/>
            <person name="Rensing S.A."/>
            <person name="Grimwood J."/>
            <person name="Schmutz J."/>
            <person name="Mcdaniel S.F."/>
        </authorList>
    </citation>
    <scope>NUCLEOTIDE SEQUENCE</scope>
    <source>
        <strain evidence="2">R40</strain>
    </source>
</reference>
<dbReference type="EMBL" id="CM026421">
    <property type="protein sequence ID" value="KAG0590717.1"/>
    <property type="molecule type" value="Genomic_DNA"/>
</dbReference>
<proteinExistence type="predicted"/>